<dbReference type="InterPro" id="IPR002104">
    <property type="entry name" value="Integrase_catalytic"/>
</dbReference>
<dbReference type="GO" id="GO:0006310">
    <property type="term" value="P:DNA recombination"/>
    <property type="evidence" value="ECO:0007669"/>
    <property type="project" value="UniProtKB-KW"/>
</dbReference>
<dbReference type="AlphaFoldDB" id="A0A4S8N0W4"/>
<evidence type="ECO:0000256" key="3">
    <source>
        <dbReference type="ARBA" id="ARBA00023172"/>
    </source>
</evidence>
<sequence>MRDPRSVSPSTGQKPISSACASHSTEVRRHDRPAARRPVRAVVRPWLGTRCRGADLDSCREPRRGGAGGRVRRALSRVVAAAAPRLGTLGRMTLGNVKPTHVREWLTERGEVLAPSTLKYVRTFLAAVMASARDDRLITWSPVEGVTVKAAGRSTKAYRQEVLTDEQVEALRKAMPERYHALVTLLAVAGLRIGEALALTVDDIDREAGVIHVRRSMAPNGKTAGPVKSAQSDRAVPVPRDLVKVLSAHMLAFPPLDHVLGRLVFSTPTGLPVRYHRLRWQFEQAAIKAEVPGATPHALRHRAGSVLLNAGVPAATVARALGHTERVLLDIYSHALPEGDDLLRAAMAQRARSGTDVARKGLRVAK</sequence>
<dbReference type="GO" id="GO:0015074">
    <property type="term" value="P:DNA integration"/>
    <property type="evidence" value="ECO:0007669"/>
    <property type="project" value="InterPro"/>
</dbReference>
<comment type="similarity">
    <text evidence="1">Belongs to the 'phage' integrase family.</text>
</comment>
<comment type="caution">
    <text evidence="6">The sequence shown here is derived from an EMBL/GenBank/DDBJ whole genome shotgun (WGS) entry which is preliminary data.</text>
</comment>
<name>A0A4S8N0W4_9ACTN</name>
<dbReference type="CDD" id="cd01189">
    <property type="entry name" value="INT_ICEBs1_C_like"/>
    <property type="match status" value="1"/>
</dbReference>
<feature type="compositionally biased region" description="Basic and acidic residues" evidence="4">
    <location>
        <begin position="25"/>
        <end position="34"/>
    </location>
</feature>
<evidence type="ECO:0000259" key="5">
    <source>
        <dbReference type="PROSITE" id="PS51898"/>
    </source>
</evidence>
<evidence type="ECO:0000256" key="1">
    <source>
        <dbReference type="ARBA" id="ARBA00008857"/>
    </source>
</evidence>
<dbReference type="Gene3D" id="1.10.443.10">
    <property type="entry name" value="Intergrase catalytic core"/>
    <property type="match status" value="1"/>
</dbReference>
<reference evidence="6 7" key="1">
    <citation type="journal article" date="2009" name="Int. J. Syst. Evol. Microbiol.">
        <title>Nocardioides caeni sp. nov., isolated from wastewater.</title>
        <authorList>
            <person name="Yoon J.H."/>
            <person name="Kang S.J."/>
            <person name="Park S."/>
            <person name="Kim W."/>
            <person name="Oh T.K."/>
        </authorList>
    </citation>
    <scope>NUCLEOTIDE SEQUENCE [LARGE SCALE GENOMIC DNA]</scope>
    <source>
        <strain evidence="6 7">DSM 23134</strain>
    </source>
</reference>
<dbReference type="PROSITE" id="PS51898">
    <property type="entry name" value="TYR_RECOMBINASE"/>
    <property type="match status" value="1"/>
</dbReference>
<keyword evidence="7" id="KW-1185">Reference proteome</keyword>
<dbReference type="InterPro" id="IPR050090">
    <property type="entry name" value="Tyrosine_recombinase_XerCD"/>
</dbReference>
<evidence type="ECO:0000256" key="2">
    <source>
        <dbReference type="ARBA" id="ARBA00023125"/>
    </source>
</evidence>
<dbReference type="Pfam" id="PF00589">
    <property type="entry name" value="Phage_integrase"/>
    <property type="match status" value="1"/>
</dbReference>
<organism evidence="6 7">
    <name type="scientific">Nocardioides caeni</name>
    <dbReference type="NCBI Taxonomy" id="574700"/>
    <lineage>
        <taxon>Bacteria</taxon>
        <taxon>Bacillati</taxon>
        <taxon>Actinomycetota</taxon>
        <taxon>Actinomycetes</taxon>
        <taxon>Propionibacteriales</taxon>
        <taxon>Nocardioidaceae</taxon>
        <taxon>Nocardioides</taxon>
    </lineage>
</organism>
<evidence type="ECO:0000313" key="7">
    <source>
        <dbReference type="Proteomes" id="UP000307087"/>
    </source>
</evidence>
<dbReference type="PANTHER" id="PTHR30349">
    <property type="entry name" value="PHAGE INTEGRASE-RELATED"/>
    <property type="match status" value="1"/>
</dbReference>
<dbReference type="Proteomes" id="UP000307087">
    <property type="component" value="Unassembled WGS sequence"/>
</dbReference>
<feature type="region of interest" description="Disordered" evidence="4">
    <location>
        <begin position="1"/>
        <end position="36"/>
    </location>
</feature>
<dbReference type="PANTHER" id="PTHR30349:SF64">
    <property type="entry name" value="PROPHAGE INTEGRASE INTD-RELATED"/>
    <property type="match status" value="1"/>
</dbReference>
<proteinExistence type="inferred from homology"/>
<dbReference type="EMBL" id="STGW01000013">
    <property type="protein sequence ID" value="THV09418.1"/>
    <property type="molecule type" value="Genomic_DNA"/>
</dbReference>
<feature type="domain" description="Tyr recombinase" evidence="5">
    <location>
        <begin position="158"/>
        <end position="347"/>
    </location>
</feature>
<dbReference type="Gene3D" id="1.10.150.130">
    <property type="match status" value="1"/>
</dbReference>
<feature type="compositionally biased region" description="Polar residues" evidence="4">
    <location>
        <begin position="7"/>
        <end position="24"/>
    </location>
</feature>
<dbReference type="SUPFAM" id="SSF56349">
    <property type="entry name" value="DNA breaking-rejoining enzymes"/>
    <property type="match status" value="1"/>
</dbReference>
<accession>A0A4S8N0W4</accession>
<keyword evidence="2" id="KW-0238">DNA-binding</keyword>
<dbReference type="InterPro" id="IPR011010">
    <property type="entry name" value="DNA_brk_join_enz"/>
</dbReference>
<dbReference type="InterPro" id="IPR013762">
    <property type="entry name" value="Integrase-like_cat_sf"/>
</dbReference>
<dbReference type="GO" id="GO:0003677">
    <property type="term" value="F:DNA binding"/>
    <property type="evidence" value="ECO:0007669"/>
    <property type="project" value="UniProtKB-KW"/>
</dbReference>
<protein>
    <submittedName>
        <fullName evidence="6">Site-specific integrase</fullName>
    </submittedName>
</protein>
<evidence type="ECO:0000313" key="6">
    <source>
        <dbReference type="EMBL" id="THV09418.1"/>
    </source>
</evidence>
<keyword evidence="3" id="KW-0233">DNA recombination</keyword>
<evidence type="ECO:0000256" key="4">
    <source>
        <dbReference type="SAM" id="MobiDB-lite"/>
    </source>
</evidence>
<dbReference type="InterPro" id="IPR010998">
    <property type="entry name" value="Integrase_recombinase_N"/>
</dbReference>
<gene>
    <name evidence="6" type="ORF">E9934_15890</name>
</gene>